<dbReference type="Proteomes" id="UP000295504">
    <property type="component" value="Unassembled WGS sequence"/>
</dbReference>
<dbReference type="Pfam" id="PF10719">
    <property type="entry name" value="ComFB"/>
    <property type="match status" value="1"/>
</dbReference>
<protein>
    <submittedName>
        <fullName evidence="1">Competence protein ComFB</fullName>
    </submittedName>
</protein>
<comment type="caution">
    <text evidence="1">The sequence shown here is derived from an EMBL/GenBank/DDBJ whole genome shotgun (WGS) entry which is preliminary data.</text>
</comment>
<organism evidence="1 2">
    <name type="scientific">Serpentinicella alkaliphila</name>
    <dbReference type="NCBI Taxonomy" id="1734049"/>
    <lineage>
        <taxon>Bacteria</taxon>
        <taxon>Bacillati</taxon>
        <taxon>Bacillota</taxon>
        <taxon>Clostridia</taxon>
        <taxon>Peptostreptococcales</taxon>
        <taxon>Natronincolaceae</taxon>
        <taxon>Serpentinicella</taxon>
    </lineage>
</organism>
<sequence>MPVKNHMEDVVNFLMPNIMKNFEGQLCQCERCIADIKALALNELEPRYFTSDTGQVFFKVKEMSIQFETDVTRAVLLAIDKVKNYPKHN</sequence>
<reference evidence="1 2" key="1">
    <citation type="submission" date="2019-03" db="EMBL/GenBank/DDBJ databases">
        <title>Genomic Encyclopedia of Type Strains, Phase IV (KMG-IV): sequencing the most valuable type-strain genomes for metagenomic binning, comparative biology and taxonomic classification.</title>
        <authorList>
            <person name="Goeker M."/>
        </authorList>
    </citation>
    <scope>NUCLEOTIDE SEQUENCE [LARGE SCALE GENOMIC DNA]</scope>
    <source>
        <strain evidence="1 2">DSM 100013</strain>
    </source>
</reference>
<keyword evidence="2" id="KW-1185">Reference proteome</keyword>
<accession>A0A4R2TJC7</accession>
<dbReference type="InterPro" id="IPR019657">
    <property type="entry name" value="ComFB"/>
</dbReference>
<dbReference type="EMBL" id="SLYC01000012">
    <property type="protein sequence ID" value="TCQ02876.1"/>
    <property type="molecule type" value="Genomic_DNA"/>
</dbReference>
<gene>
    <name evidence="1" type="ORF">EDD79_10125</name>
</gene>
<proteinExistence type="predicted"/>
<dbReference type="RefSeq" id="WP_132848180.1">
    <property type="nucleotide sequence ID" value="NZ_CP058648.1"/>
</dbReference>
<dbReference type="OrthoDB" id="5616024at2"/>
<name>A0A4R2TJC7_9FIRM</name>
<dbReference type="AlphaFoldDB" id="A0A4R2TJC7"/>
<evidence type="ECO:0000313" key="1">
    <source>
        <dbReference type="EMBL" id="TCQ02876.1"/>
    </source>
</evidence>
<evidence type="ECO:0000313" key="2">
    <source>
        <dbReference type="Proteomes" id="UP000295504"/>
    </source>
</evidence>